<sequence>MADGSLEDLLSELLGNDEEPEAGADRGAATLRAAEAAERALAAPPPGAPPPEDSLSVLTQLLADAPGDWNPQGRPDAVGAMVGGAVLLRLEELSAVVGSLASWWAAHGRPQAVAAAGQFVAVGTSSGAVVVLQLPPAHPQQPQQQGAAPPAGGAPAAAGGAAVWALGDGPKPELGPVTALAFSHPAGAQDALWLAAGHAGGVVAVWEIQKRGGKQVATIAQHGAPISSVSFFPGKGTSQLLTADRRGRAVLHTFSSMLLRTSTSSRTDGGGTARVGEGTVCLTTLSHCYVARFKPSGELLPLYSIPQPGGASHVPAAAWLPHHRRPGGGETLRHGGVAVPAAVLSLAWGPRLVLFNVPLVGDHQGAAEAASPDPASPAPAAMLRRPAPGASGGGRGAAARQAALEALTAAAASQLTGMFPLSIAGMWRPKPKRSAHKQQQGQQQQQQGQEQGQQQGQQQQQQQQHLGPEEALPVLGLHWLDQDVLAAVCQQGLSAVLLVLEGSSLQVREQLQLLDPPLLLEQAPGVGGCGASVVGLGPRVYLLTSGGLSWGRLMQWSERLKTLQDIQKFKLGLYYALSFYKNAQQHQQQQQQQQQQAPSSGGGAASPAAAAAAAGRRPMTGGLQQQLNGSGASSS</sequence>
<dbReference type="GO" id="GO:0034058">
    <property type="term" value="P:endosomal vesicle fusion"/>
    <property type="evidence" value="ECO:0007669"/>
    <property type="project" value="TreeGrafter"/>
</dbReference>
<dbReference type="Proteomes" id="UP000054498">
    <property type="component" value="Unassembled WGS sequence"/>
</dbReference>
<dbReference type="InterPro" id="IPR015943">
    <property type="entry name" value="WD40/YVTN_repeat-like_dom_sf"/>
</dbReference>
<feature type="region of interest" description="Disordered" evidence="1">
    <location>
        <begin position="587"/>
        <end position="635"/>
    </location>
</feature>
<dbReference type="InterPro" id="IPR045111">
    <property type="entry name" value="Vps41/Vps8"/>
</dbReference>
<evidence type="ECO:0000313" key="2">
    <source>
        <dbReference type="EMBL" id="KIZ03017.1"/>
    </source>
</evidence>
<dbReference type="GO" id="GO:0006623">
    <property type="term" value="P:protein targeting to vacuole"/>
    <property type="evidence" value="ECO:0007669"/>
    <property type="project" value="InterPro"/>
</dbReference>
<dbReference type="OrthoDB" id="289913at2759"/>
<organism evidence="2 3">
    <name type="scientific">Monoraphidium neglectum</name>
    <dbReference type="NCBI Taxonomy" id="145388"/>
    <lineage>
        <taxon>Eukaryota</taxon>
        <taxon>Viridiplantae</taxon>
        <taxon>Chlorophyta</taxon>
        <taxon>core chlorophytes</taxon>
        <taxon>Chlorophyceae</taxon>
        <taxon>CS clade</taxon>
        <taxon>Sphaeropleales</taxon>
        <taxon>Selenastraceae</taxon>
        <taxon>Monoraphidium</taxon>
    </lineage>
</organism>
<dbReference type="InterPro" id="IPR036322">
    <property type="entry name" value="WD40_repeat_dom_sf"/>
</dbReference>
<feature type="compositionally biased region" description="Pro residues" evidence="1">
    <location>
        <begin position="43"/>
        <end position="52"/>
    </location>
</feature>
<dbReference type="GO" id="GO:0005770">
    <property type="term" value="C:late endosome"/>
    <property type="evidence" value="ECO:0007669"/>
    <property type="project" value="TreeGrafter"/>
</dbReference>
<dbReference type="GO" id="GO:0030897">
    <property type="term" value="C:HOPS complex"/>
    <property type="evidence" value="ECO:0007669"/>
    <property type="project" value="TreeGrafter"/>
</dbReference>
<dbReference type="PANTHER" id="PTHR12616:SF8">
    <property type="entry name" value="VACUOLAR PROTEIN SORTING-ASSOCIATED PROTEIN 8 HOMOLOG"/>
    <property type="match status" value="1"/>
</dbReference>
<feature type="compositionally biased region" description="Acidic residues" evidence="1">
    <location>
        <begin position="1"/>
        <end position="22"/>
    </location>
</feature>
<feature type="region of interest" description="Disordered" evidence="1">
    <location>
        <begin position="1"/>
        <end position="54"/>
    </location>
</feature>
<keyword evidence="3" id="KW-1185">Reference proteome</keyword>
<gene>
    <name evidence="2" type="ORF">MNEG_4945</name>
</gene>
<dbReference type="SUPFAM" id="SSF50978">
    <property type="entry name" value="WD40 repeat-like"/>
    <property type="match status" value="1"/>
</dbReference>
<feature type="compositionally biased region" description="Low complexity" evidence="1">
    <location>
        <begin position="366"/>
        <end position="389"/>
    </location>
</feature>
<feature type="compositionally biased region" description="Low complexity" evidence="1">
    <location>
        <begin position="438"/>
        <end position="464"/>
    </location>
</feature>
<protein>
    <submittedName>
        <fullName evidence="2">Uncharacterized protein</fullName>
    </submittedName>
</protein>
<name>A0A0D2MRD8_9CHLO</name>
<dbReference type="AlphaFoldDB" id="A0A0D2MRD8"/>
<evidence type="ECO:0000313" key="3">
    <source>
        <dbReference type="Proteomes" id="UP000054498"/>
    </source>
</evidence>
<feature type="compositionally biased region" description="Low complexity" evidence="1">
    <location>
        <begin position="587"/>
        <end position="615"/>
    </location>
</feature>
<feature type="compositionally biased region" description="Low complexity" evidence="1">
    <location>
        <begin position="25"/>
        <end position="42"/>
    </location>
</feature>
<feature type="compositionally biased region" description="Polar residues" evidence="1">
    <location>
        <begin position="622"/>
        <end position="635"/>
    </location>
</feature>
<dbReference type="RefSeq" id="XP_013902036.1">
    <property type="nucleotide sequence ID" value="XM_014046582.1"/>
</dbReference>
<accession>A0A0D2MRD8</accession>
<dbReference type="KEGG" id="mng:MNEG_4945"/>
<feature type="region of interest" description="Disordered" evidence="1">
    <location>
        <begin position="429"/>
        <end position="466"/>
    </location>
</feature>
<dbReference type="PANTHER" id="PTHR12616">
    <property type="entry name" value="VACUOLAR PROTEIN SORTING VPS41"/>
    <property type="match status" value="1"/>
</dbReference>
<proteinExistence type="predicted"/>
<reference evidence="2 3" key="1">
    <citation type="journal article" date="2013" name="BMC Genomics">
        <title>Reconstruction of the lipid metabolism for the microalga Monoraphidium neglectum from its genome sequence reveals characteristics suitable for biofuel production.</title>
        <authorList>
            <person name="Bogen C."/>
            <person name="Al-Dilaimi A."/>
            <person name="Albersmeier A."/>
            <person name="Wichmann J."/>
            <person name="Grundmann M."/>
            <person name="Rupp O."/>
            <person name="Lauersen K.J."/>
            <person name="Blifernez-Klassen O."/>
            <person name="Kalinowski J."/>
            <person name="Goesmann A."/>
            <person name="Mussgnug J.H."/>
            <person name="Kruse O."/>
        </authorList>
    </citation>
    <scope>NUCLEOTIDE SEQUENCE [LARGE SCALE GENOMIC DNA]</scope>
    <source>
        <strain evidence="2 3">SAG 48.87</strain>
    </source>
</reference>
<dbReference type="GeneID" id="25737822"/>
<dbReference type="Gene3D" id="2.130.10.10">
    <property type="entry name" value="YVTN repeat-like/Quinoprotein amine dehydrogenase"/>
    <property type="match status" value="1"/>
</dbReference>
<feature type="region of interest" description="Disordered" evidence="1">
    <location>
        <begin position="365"/>
        <end position="396"/>
    </location>
</feature>
<dbReference type="EMBL" id="KK100931">
    <property type="protein sequence ID" value="KIZ03017.1"/>
    <property type="molecule type" value="Genomic_DNA"/>
</dbReference>
<dbReference type="STRING" id="145388.A0A0D2MRD8"/>
<evidence type="ECO:0000256" key="1">
    <source>
        <dbReference type="SAM" id="MobiDB-lite"/>
    </source>
</evidence>